<evidence type="ECO:0000256" key="1">
    <source>
        <dbReference type="PIRSR" id="PIRSR640198-1"/>
    </source>
</evidence>
<accession>A0A809RIZ4</accession>
<dbReference type="KEGG" id="sniv:SFSGTM_15120"/>
<dbReference type="InterPro" id="IPR036597">
    <property type="entry name" value="Fido-like_dom_sf"/>
</dbReference>
<keyword evidence="5" id="KW-1185">Reference proteome</keyword>
<dbReference type="GO" id="GO:0005524">
    <property type="term" value="F:ATP binding"/>
    <property type="evidence" value="ECO:0007669"/>
    <property type="project" value="UniProtKB-KW"/>
</dbReference>
<reference evidence="5" key="1">
    <citation type="submission" date="2019-11" db="EMBL/GenBank/DDBJ databases">
        <title>Isolation and characterization of a novel species in the genus Sulfuriferula.</title>
        <authorList>
            <person name="Mochizuki J."/>
            <person name="Kojima H."/>
            <person name="Fukui M."/>
        </authorList>
    </citation>
    <scope>NUCLEOTIDE SEQUENCE [LARGE SCALE GENOMIC DNA]</scope>
    <source>
        <strain evidence="5">SGTM</strain>
    </source>
</reference>
<dbReference type="InterPro" id="IPR003812">
    <property type="entry name" value="Fido"/>
</dbReference>
<dbReference type="EMBL" id="AP021881">
    <property type="protein sequence ID" value="BBP00804.1"/>
    <property type="molecule type" value="Genomic_DNA"/>
</dbReference>
<name>A0A809RIZ4_9PROT</name>
<evidence type="ECO:0000313" key="5">
    <source>
        <dbReference type="Proteomes" id="UP000463939"/>
    </source>
</evidence>
<dbReference type="PANTHER" id="PTHR13504:SF38">
    <property type="entry name" value="FIDO DOMAIN-CONTAINING PROTEIN"/>
    <property type="match status" value="1"/>
</dbReference>
<feature type="binding site" evidence="2">
    <location>
        <begin position="215"/>
        <end position="222"/>
    </location>
    <ligand>
        <name>ATP</name>
        <dbReference type="ChEBI" id="CHEBI:30616"/>
    </ligand>
</feature>
<gene>
    <name evidence="4" type="ORF">SFSGTM_15120</name>
</gene>
<sequence length="432" mass="48430">MMELYDDPAQMEPLVIDSSRPAYDALIGLAHELSEASACLDAALAPATAKSLSELVSGMNCYYSNLIEGHHTLPIDIEKALFEVKEQVAQQDLQNLAVAHIEADRWAKSQSLNKSSLLPFILEVHQRFCERLPKEMLKLKDGSYMDPGIFRERDVSVGIHVAPRADMLNRFLERFTEVYGLRLEWSKKGGISKLDGILTTFAAHHRIVWIHPFLDGNGRVARITIDAMLRECGVNCACLWSISRGFAKTAEEYKAKLAGADQPRMGDLDGRGNLSEKRLAEFCEYAMQTAIDQAKFMARMFALDNFRFRAEHFFQKVRFDLKPESAYLFIHAFATGEFERMEASRLTGLPERTARDVLNALVIEGFLVSDTPRGKVRVGFPMHALGSLLPNLYPAGDLDVDPQALRQLIKADKADKASAAARNVLVHNMKIK</sequence>
<evidence type="ECO:0000256" key="2">
    <source>
        <dbReference type="PIRSR" id="PIRSR640198-2"/>
    </source>
</evidence>
<feature type="binding site" evidence="2">
    <location>
        <begin position="157"/>
        <end position="160"/>
    </location>
    <ligand>
        <name>ATP</name>
        <dbReference type="ChEBI" id="CHEBI:30616"/>
    </ligand>
</feature>
<dbReference type="PANTHER" id="PTHR13504">
    <property type="entry name" value="FIDO DOMAIN-CONTAINING PROTEIN DDB_G0283145"/>
    <property type="match status" value="1"/>
</dbReference>
<dbReference type="PROSITE" id="PS51459">
    <property type="entry name" value="FIDO"/>
    <property type="match status" value="1"/>
</dbReference>
<feature type="domain" description="Fido" evidence="3">
    <location>
        <begin position="116"/>
        <end position="288"/>
    </location>
</feature>
<dbReference type="AlphaFoldDB" id="A0A809RIZ4"/>
<proteinExistence type="predicted"/>
<dbReference type="Pfam" id="PF02661">
    <property type="entry name" value="Fic"/>
    <property type="match status" value="1"/>
</dbReference>
<dbReference type="Proteomes" id="UP000463939">
    <property type="component" value="Chromosome"/>
</dbReference>
<feature type="active site" evidence="1">
    <location>
        <position position="211"/>
    </location>
</feature>
<evidence type="ECO:0000313" key="4">
    <source>
        <dbReference type="EMBL" id="BBP00804.1"/>
    </source>
</evidence>
<organism evidence="4 5">
    <name type="scientific">Sulfuriferula nivalis</name>
    <dbReference type="NCBI Taxonomy" id="2675298"/>
    <lineage>
        <taxon>Bacteria</taxon>
        <taxon>Pseudomonadati</taxon>
        <taxon>Pseudomonadota</taxon>
        <taxon>Betaproteobacteria</taxon>
        <taxon>Nitrosomonadales</taxon>
        <taxon>Sulfuricellaceae</taxon>
        <taxon>Sulfuriferula</taxon>
    </lineage>
</organism>
<protein>
    <recommendedName>
        <fullName evidence="3">Fido domain-containing protein</fullName>
    </recommendedName>
</protein>
<dbReference type="Gene3D" id="1.10.3290.10">
    <property type="entry name" value="Fido-like domain"/>
    <property type="match status" value="1"/>
</dbReference>
<dbReference type="SUPFAM" id="SSF140931">
    <property type="entry name" value="Fic-like"/>
    <property type="match status" value="1"/>
</dbReference>
<evidence type="ECO:0000259" key="3">
    <source>
        <dbReference type="PROSITE" id="PS51459"/>
    </source>
</evidence>
<keyword evidence="2" id="KW-0547">Nucleotide-binding</keyword>
<keyword evidence="2" id="KW-0067">ATP-binding</keyword>
<dbReference type="InterPro" id="IPR040198">
    <property type="entry name" value="Fido_containing"/>
</dbReference>